<dbReference type="PROSITE" id="PS50817">
    <property type="entry name" value="INTEIN_N_TER"/>
    <property type="match status" value="1"/>
</dbReference>
<dbReference type="InterPro" id="IPR028992">
    <property type="entry name" value="Hedgehog/Intein_dom"/>
</dbReference>
<organism evidence="3 4">
    <name type="scientific">Psychromarinibacter halotolerans</name>
    <dbReference type="NCBI Taxonomy" id="1775175"/>
    <lineage>
        <taxon>Bacteria</taxon>
        <taxon>Pseudomonadati</taxon>
        <taxon>Pseudomonadota</taxon>
        <taxon>Alphaproteobacteria</taxon>
        <taxon>Rhodobacterales</taxon>
        <taxon>Paracoccaceae</taxon>
        <taxon>Psychromarinibacter</taxon>
    </lineage>
</organism>
<proteinExistence type="predicted"/>
<feature type="domain" description="Hedgehog/Intein (Hint)" evidence="2">
    <location>
        <begin position="157"/>
        <end position="303"/>
    </location>
</feature>
<evidence type="ECO:0000313" key="3">
    <source>
        <dbReference type="EMBL" id="MFC3145831.1"/>
    </source>
</evidence>
<evidence type="ECO:0000256" key="1">
    <source>
        <dbReference type="SAM" id="MobiDB-lite"/>
    </source>
</evidence>
<evidence type="ECO:0000313" key="4">
    <source>
        <dbReference type="Proteomes" id="UP001595632"/>
    </source>
</evidence>
<feature type="region of interest" description="Disordered" evidence="1">
    <location>
        <begin position="75"/>
        <end position="99"/>
    </location>
</feature>
<sequence>MKTGFRGTFVISWTQTELDGLPAAPLSALAIGASWQWHGEPERVDGPRDVLVLFGAEETANLHRHASRAVDRVTGLTAARTDPATEETPEDPVTGSGFAVTDGLRRYTATLIERTEGPPLCVFHDDLPPRDRELWVTNVASGELAPHRTGDLEPSVICFTPGTRIATPTGQVAVRDLVEGDMVLTKDDGPQPIRWIGRRRMSGARLYTMPNLRPVRIRAGAIGMDVPDGDLLVSPQHRMLVKGPKAQALFGEPEVLVAAADLLNDHSVLVDRRLREVTYVHLLLDRHSILFANGLESESFHPATMDLDSMDESLRGDLALRVPGVERDPSRYGAFARRMLTPSEAAILRYGMDRRP</sequence>
<dbReference type="InterPro" id="IPR036844">
    <property type="entry name" value="Hint_dom_sf"/>
</dbReference>
<gene>
    <name evidence="3" type="ORF">ACFOGP_24125</name>
</gene>
<dbReference type="Pfam" id="PF13403">
    <property type="entry name" value="Hint_2"/>
    <property type="match status" value="1"/>
</dbReference>
<reference evidence="4" key="1">
    <citation type="journal article" date="2019" name="Int. J. Syst. Evol. Microbiol.">
        <title>The Global Catalogue of Microorganisms (GCM) 10K type strain sequencing project: providing services to taxonomists for standard genome sequencing and annotation.</title>
        <authorList>
            <consortium name="The Broad Institute Genomics Platform"/>
            <consortium name="The Broad Institute Genome Sequencing Center for Infectious Disease"/>
            <person name="Wu L."/>
            <person name="Ma J."/>
        </authorList>
    </citation>
    <scope>NUCLEOTIDE SEQUENCE [LARGE SCALE GENOMIC DNA]</scope>
    <source>
        <strain evidence="4">KCTC 52366</strain>
    </source>
</reference>
<dbReference type="InterPro" id="IPR006141">
    <property type="entry name" value="Intein_N"/>
</dbReference>
<dbReference type="RefSeq" id="WP_275632778.1">
    <property type="nucleotide sequence ID" value="NZ_JARGYD010000003.1"/>
</dbReference>
<comment type="caution">
    <text evidence="3">The sequence shown here is derived from an EMBL/GenBank/DDBJ whole genome shotgun (WGS) entry which is preliminary data.</text>
</comment>
<evidence type="ECO:0000259" key="2">
    <source>
        <dbReference type="Pfam" id="PF13403"/>
    </source>
</evidence>
<accession>A0ABV7GZU7</accession>
<keyword evidence="4" id="KW-1185">Reference proteome</keyword>
<dbReference type="EMBL" id="JBHRTB010000010">
    <property type="protein sequence ID" value="MFC3145831.1"/>
    <property type="molecule type" value="Genomic_DNA"/>
</dbReference>
<dbReference type="Proteomes" id="UP001595632">
    <property type="component" value="Unassembled WGS sequence"/>
</dbReference>
<name>A0ABV7GZU7_9RHOB</name>
<dbReference type="Gene3D" id="2.170.16.10">
    <property type="entry name" value="Hedgehog/Intein (Hint) domain"/>
    <property type="match status" value="1"/>
</dbReference>
<protein>
    <submittedName>
        <fullName evidence="3">Hint domain-containing protein</fullName>
    </submittedName>
</protein>
<dbReference type="SUPFAM" id="SSF51294">
    <property type="entry name" value="Hedgehog/intein (Hint) domain"/>
    <property type="match status" value="1"/>
</dbReference>